<feature type="region of interest" description="Disordered" evidence="1">
    <location>
        <begin position="1"/>
        <end position="30"/>
    </location>
</feature>
<dbReference type="AlphaFoldDB" id="A0A8K0P2B3"/>
<feature type="non-terminal residue" evidence="2">
    <location>
        <position position="1"/>
    </location>
</feature>
<sequence>KCSLDVGNVIRNPTSSHSPEFVSDAIPRPAPHDLEEVRQGVEKLGVGSMSRNGQQEKSADGTQDIPISLFLLVPKPSFFLLDSIPIAAAESEEKWERELQAELQEFEIVESNQHKSYDQRDVEDEVQELLDAQDEDFK</sequence>
<gene>
    <name evidence="2" type="ORF">J437_LFUL002979</name>
</gene>
<evidence type="ECO:0000313" key="2">
    <source>
        <dbReference type="EMBL" id="KAG8230946.1"/>
    </source>
</evidence>
<dbReference type="EMBL" id="KZ308518">
    <property type="protein sequence ID" value="KAG8230946.1"/>
    <property type="molecule type" value="Genomic_DNA"/>
</dbReference>
<proteinExistence type="predicted"/>
<keyword evidence="3" id="KW-1185">Reference proteome</keyword>
<comment type="caution">
    <text evidence="2">The sequence shown here is derived from an EMBL/GenBank/DDBJ whole genome shotgun (WGS) entry which is preliminary data.</text>
</comment>
<reference evidence="2" key="2">
    <citation type="submission" date="2017-10" db="EMBL/GenBank/DDBJ databases">
        <title>Ladona fulva Genome sequencing and assembly.</title>
        <authorList>
            <person name="Murali S."/>
            <person name="Richards S."/>
            <person name="Bandaranaike D."/>
            <person name="Bellair M."/>
            <person name="Blankenburg K."/>
            <person name="Chao H."/>
            <person name="Dinh H."/>
            <person name="Doddapaneni H."/>
            <person name="Dugan-Rocha S."/>
            <person name="Elkadiri S."/>
            <person name="Gnanaolivu R."/>
            <person name="Hernandez B."/>
            <person name="Skinner E."/>
            <person name="Javaid M."/>
            <person name="Lee S."/>
            <person name="Li M."/>
            <person name="Ming W."/>
            <person name="Munidasa M."/>
            <person name="Muniz J."/>
            <person name="Nguyen L."/>
            <person name="Hughes D."/>
            <person name="Osuji N."/>
            <person name="Pu L.-L."/>
            <person name="Puazo M."/>
            <person name="Qu C."/>
            <person name="Quiroz J."/>
            <person name="Raj R."/>
            <person name="Weissenberger G."/>
            <person name="Xin Y."/>
            <person name="Zou X."/>
            <person name="Han Y."/>
            <person name="Worley K."/>
            <person name="Muzny D."/>
            <person name="Gibbs R."/>
        </authorList>
    </citation>
    <scope>NUCLEOTIDE SEQUENCE</scope>
    <source>
        <strain evidence="2">Sampled in the wild</strain>
    </source>
</reference>
<evidence type="ECO:0000313" key="3">
    <source>
        <dbReference type="Proteomes" id="UP000792457"/>
    </source>
</evidence>
<organism evidence="2 3">
    <name type="scientific">Ladona fulva</name>
    <name type="common">Scarce chaser dragonfly</name>
    <name type="synonym">Libellula fulva</name>
    <dbReference type="NCBI Taxonomy" id="123851"/>
    <lineage>
        <taxon>Eukaryota</taxon>
        <taxon>Metazoa</taxon>
        <taxon>Ecdysozoa</taxon>
        <taxon>Arthropoda</taxon>
        <taxon>Hexapoda</taxon>
        <taxon>Insecta</taxon>
        <taxon>Pterygota</taxon>
        <taxon>Palaeoptera</taxon>
        <taxon>Odonata</taxon>
        <taxon>Epiprocta</taxon>
        <taxon>Anisoptera</taxon>
        <taxon>Libelluloidea</taxon>
        <taxon>Libellulidae</taxon>
        <taxon>Ladona</taxon>
    </lineage>
</organism>
<evidence type="ECO:0000256" key="1">
    <source>
        <dbReference type="SAM" id="MobiDB-lite"/>
    </source>
</evidence>
<dbReference type="Proteomes" id="UP000792457">
    <property type="component" value="Unassembled WGS sequence"/>
</dbReference>
<name>A0A8K0P2B3_LADFU</name>
<reference evidence="2" key="1">
    <citation type="submission" date="2013-04" db="EMBL/GenBank/DDBJ databases">
        <authorList>
            <person name="Qu J."/>
            <person name="Murali S.C."/>
            <person name="Bandaranaike D."/>
            <person name="Bellair M."/>
            <person name="Blankenburg K."/>
            <person name="Chao H."/>
            <person name="Dinh H."/>
            <person name="Doddapaneni H."/>
            <person name="Downs B."/>
            <person name="Dugan-Rocha S."/>
            <person name="Elkadiri S."/>
            <person name="Gnanaolivu R.D."/>
            <person name="Hernandez B."/>
            <person name="Javaid M."/>
            <person name="Jayaseelan J.C."/>
            <person name="Lee S."/>
            <person name="Li M."/>
            <person name="Ming W."/>
            <person name="Munidasa M."/>
            <person name="Muniz J."/>
            <person name="Nguyen L."/>
            <person name="Ongeri F."/>
            <person name="Osuji N."/>
            <person name="Pu L.-L."/>
            <person name="Puazo M."/>
            <person name="Qu C."/>
            <person name="Quiroz J."/>
            <person name="Raj R."/>
            <person name="Weissenberger G."/>
            <person name="Xin Y."/>
            <person name="Zou X."/>
            <person name="Han Y."/>
            <person name="Richards S."/>
            <person name="Worley K."/>
            <person name="Muzny D."/>
            <person name="Gibbs R."/>
        </authorList>
    </citation>
    <scope>NUCLEOTIDE SEQUENCE</scope>
    <source>
        <strain evidence="2">Sampled in the wild</strain>
    </source>
</reference>
<protein>
    <submittedName>
        <fullName evidence="2">Uncharacterized protein</fullName>
    </submittedName>
</protein>
<accession>A0A8K0P2B3</accession>
<dbReference type="OrthoDB" id="47923at2759"/>